<reference evidence="2 3" key="1">
    <citation type="submission" date="2020-10" db="EMBL/GenBank/DDBJ databases">
        <title>Degradation of 1,4-Dioxane by Xanthobacter sp. YN2, via a Novel Group-2 Soluble Di-Iron Monooxygenase.</title>
        <authorList>
            <person name="Ma F."/>
            <person name="Wang Y."/>
            <person name="Yang J."/>
            <person name="Guo H."/>
            <person name="Su D."/>
            <person name="Yu L."/>
        </authorList>
    </citation>
    <scope>NUCLEOTIDE SEQUENCE [LARGE SCALE GENOMIC DNA]</scope>
    <source>
        <strain evidence="2 3">YN2</strain>
    </source>
</reference>
<evidence type="ECO:0000313" key="2">
    <source>
        <dbReference type="EMBL" id="QRG08913.1"/>
    </source>
</evidence>
<feature type="domain" description="T6SS Transcription factor RovC-like DNA binding" evidence="1">
    <location>
        <begin position="74"/>
        <end position="177"/>
    </location>
</feature>
<organism evidence="2 3">
    <name type="scientific">Xanthobacter dioxanivorans</name>
    <dbReference type="NCBI Taxonomy" id="2528964"/>
    <lineage>
        <taxon>Bacteria</taxon>
        <taxon>Pseudomonadati</taxon>
        <taxon>Pseudomonadota</taxon>
        <taxon>Alphaproteobacteria</taxon>
        <taxon>Hyphomicrobiales</taxon>
        <taxon>Xanthobacteraceae</taxon>
        <taxon>Xanthobacter</taxon>
    </lineage>
</organism>
<gene>
    <name evidence="2" type="ORF">EZH22_11935</name>
</gene>
<accession>A0A974PTE7</accession>
<sequence length="182" mass="20176">MEQDVLWSPIVDPAVLLFVQRPEFLSGMSSPSFDGRMALRASAEGRHAILHPADHASQLLFLPGAHAGAPLAAVIPLDADTTGRVEAFARFWRRVEERPVPSDTRITAQQRLRLRAMMLAADGRTNDASYRDVAMALYGERRVMAEPWKTSSLRDRVIGLVKGGLALIGGGYLKLLRHRRRP</sequence>
<dbReference type="Proteomes" id="UP000596427">
    <property type="component" value="Chromosome"/>
</dbReference>
<evidence type="ECO:0000313" key="3">
    <source>
        <dbReference type="Proteomes" id="UP000596427"/>
    </source>
</evidence>
<protein>
    <submittedName>
        <fullName evidence="2">DUF2285 domain-containing protein</fullName>
    </submittedName>
</protein>
<keyword evidence="3" id="KW-1185">Reference proteome</keyword>
<dbReference type="KEGG" id="xdi:EZH22_11935"/>
<dbReference type="InterPro" id="IPR018754">
    <property type="entry name" value="RovC-like_DNA-bd"/>
</dbReference>
<dbReference type="Pfam" id="PF10074">
    <property type="entry name" value="RovC_DNA-bd"/>
    <property type="match status" value="1"/>
</dbReference>
<name>A0A974PTE7_9HYPH</name>
<proteinExistence type="predicted"/>
<evidence type="ECO:0000259" key="1">
    <source>
        <dbReference type="Pfam" id="PF10074"/>
    </source>
</evidence>
<dbReference type="EMBL" id="CP063362">
    <property type="protein sequence ID" value="QRG08913.1"/>
    <property type="molecule type" value="Genomic_DNA"/>
</dbReference>
<dbReference type="AlphaFoldDB" id="A0A974PTE7"/>